<accession>A0A1G2C9C3</accession>
<dbReference type="EMBL" id="MHKX01000019">
    <property type="protein sequence ID" value="OGY97988.1"/>
    <property type="molecule type" value="Genomic_DNA"/>
</dbReference>
<dbReference type="AlphaFoldDB" id="A0A1G2C9C3"/>
<evidence type="ECO:0000313" key="2">
    <source>
        <dbReference type="Proteomes" id="UP000179059"/>
    </source>
</evidence>
<organism evidence="1 2">
    <name type="scientific">Candidatus Liptonbacteria bacterium RIFCSPHIGHO2_01_FULL_57_28</name>
    <dbReference type="NCBI Taxonomy" id="1798647"/>
    <lineage>
        <taxon>Bacteria</taxon>
        <taxon>Candidatus Liptoniibacteriota</taxon>
    </lineage>
</organism>
<protein>
    <submittedName>
        <fullName evidence="1">Uncharacterized protein</fullName>
    </submittedName>
</protein>
<evidence type="ECO:0000313" key="1">
    <source>
        <dbReference type="EMBL" id="OGY97988.1"/>
    </source>
</evidence>
<gene>
    <name evidence="1" type="ORF">A2855_02420</name>
</gene>
<dbReference type="STRING" id="1798647.A2855_02420"/>
<sequence>MYFLFPISRHNKPYGRRPYFNYNDQSAILVSQTEFPQIIAQFFDAAQAQGPFYFFFGYIPFH</sequence>
<proteinExistence type="predicted"/>
<dbReference type="Proteomes" id="UP000179059">
    <property type="component" value="Unassembled WGS sequence"/>
</dbReference>
<name>A0A1G2C9C3_9BACT</name>
<reference evidence="1 2" key="1">
    <citation type="journal article" date="2016" name="Nat. Commun.">
        <title>Thousands of microbial genomes shed light on interconnected biogeochemical processes in an aquifer system.</title>
        <authorList>
            <person name="Anantharaman K."/>
            <person name="Brown C.T."/>
            <person name="Hug L.A."/>
            <person name="Sharon I."/>
            <person name="Castelle C.J."/>
            <person name="Probst A.J."/>
            <person name="Thomas B.C."/>
            <person name="Singh A."/>
            <person name="Wilkins M.J."/>
            <person name="Karaoz U."/>
            <person name="Brodie E.L."/>
            <person name="Williams K.H."/>
            <person name="Hubbard S.S."/>
            <person name="Banfield J.F."/>
        </authorList>
    </citation>
    <scope>NUCLEOTIDE SEQUENCE [LARGE SCALE GENOMIC DNA]</scope>
</reference>
<comment type="caution">
    <text evidence="1">The sequence shown here is derived from an EMBL/GenBank/DDBJ whole genome shotgun (WGS) entry which is preliminary data.</text>
</comment>